<accession>A0ABS1BRE1</accession>
<protein>
    <recommendedName>
        <fullName evidence="3">Lipoprotein</fullName>
    </recommendedName>
</protein>
<reference evidence="1 2" key="1">
    <citation type="journal article" date="2021" name="Pathogens">
        <title>Isolation and Characterization of Kingella bonacorsii sp. nov., A Novel Kingella Species Detected in a Stable Periodontitis Subject.</title>
        <authorList>
            <person name="Antezack A."/>
            <person name="Boxberger M."/>
            <person name="Rolland C."/>
            <person name="Monnet-Corti V."/>
            <person name="La Scola B."/>
        </authorList>
    </citation>
    <scope>NUCLEOTIDE SEQUENCE [LARGE SCALE GENOMIC DNA]</scope>
    <source>
        <strain evidence="1 2">Marseille-Q4569</strain>
    </source>
</reference>
<gene>
    <name evidence="1" type="ORF">JDW22_04395</name>
</gene>
<dbReference type="PROSITE" id="PS51257">
    <property type="entry name" value="PROKAR_LIPOPROTEIN"/>
    <property type="match status" value="1"/>
</dbReference>
<name>A0ABS1BRE1_9NEIS</name>
<dbReference type="Proteomes" id="UP000614058">
    <property type="component" value="Unassembled WGS sequence"/>
</dbReference>
<keyword evidence="2" id="KW-1185">Reference proteome</keyword>
<sequence>MKPSKTLTALLLSTALLSGCGENSGTSYVIRVMNLFFPKTPDIAKETTWKEEVQLQDGTRIWVRRTVVGKAHQDMMNGPGRGEYRVSAYRLEVIDSAGLPPPPVWESKWLDIVIDRDKDGTWYVVVTPVNIKEWYDISPKYLYAQFKAINGKWQQVEIDPALDARTANLEPRFRAGKMPESVPLYDKPLSKIWGYDSPVVDAQYRYINLDLR</sequence>
<evidence type="ECO:0000313" key="2">
    <source>
        <dbReference type="Proteomes" id="UP000614058"/>
    </source>
</evidence>
<comment type="caution">
    <text evidence="1">The sequence shown here is derived from an EMBL/GenBank/DDBJ whole genome shotgun (WGS) entry which is preliminary data.</text>
</comment>
<dbReference type="RefSeq" id="WP_200521863.1">
    <property type="nucleotide sequence ID" value="NZ_JAEHNZ010000001.1"/>
</dbReference>
<evidence type="ECO:0008006" key="3">
    <source>
        <dbReference type="Google" id="ProtNLM"/>
    </source>
</evidence>
<dbReference type="EMBL" id="JAEHNZ010000001">
    <property type="protein sequence ID" value="MBK0395839.1"/>
    <property type="molecule type" value="Genomic_DNA"/>
</dbReference>
<proteinExistence type="predicted"/>
<evidence type="ECO:0000313" key="1">
    <source>
        <dbReference type="EMBL" id="MBK0395839.1"/>
    </source>
</evidence>
<organism evidence="1 2">
    <name type="scientific">Kingella bonacorsii</name>
    <dbReference type="NCBI Taxonomy" id="2796361"/>
    <lineage>
        <taxon>Bacteria</taxon>
        <taxon>Pseudomonadati</taxon>
        <taxon>Pseudomonadota</taxon>
        <taxon>Betaproteobacteria</taxon>
        <taxon>Neisseriales</taxon>
        <taxon>Neisseriaceae</taxon>
        <taxon>Kingella</taxon>
    </lineage>
</organism>